<dbReference type="Gene3D" id="2.120.10.80">
    <property type="entry name" value="Kelch-type beta propeller"/>
    <property type="match status" value="2"/>
</dbReference>
<dbReference type="Pfam" id="PF00646">
    <property type="entry name" value="F-box"/>
    <property type="match status" value="1"/>
</dbReference>
<sequence>MCLNRLPPTSLKNARLVCKRWSSFIIERRLLRMKNEGRYQNLWLFVFGTLQYSSELVLGHNVNKIHALDLSRNEWHDIDASFLKGRFMFSIAGIRDGIFIVGGRTNNKKSKDDSCFIRPVKKTHKDVMFFNPVTKSCRKIHSMKYARCVPILGVTENPIIPFVRRRSSHSDSSSKGIKKGSFLLIVVGGFDDWSGTDDDSLMYCGEMYDSLTKKWTEIQSLPSDFGSPYSGIVCGKMFYVVSRTYKLAAYDIEKGFWFEIQTPSFAPNNKPPYEPKLVSSNGRILLVSNRWPAIRKEIHNLVTTLWELDLMHLTWTEISIEPDVITDWRYIEFVANKNMIFGVMMPYVDSDEILDDFIACDVSESNRAKWINISSKVVHNFRELYWHPKCDPFWTRSMAVIHVSI</sequence>
<dbReference type="EMBL" id="DF973736">
    <property type="protein sequence ID" value="GAU38931.1"/>
    <property type="molecule type" value="Genomic_DNA"/>
</dbReference>
<proteinExistence type="predicted"/>
<dbReference type="Proteomes" id="UP000242715">
    <property type="component" value="Unassembled WGS sequence"/>
</dbReference>
<dbReference type="GO" id="GO:0019005">
    <property type="term" value="C:SCF ubiquitin ligase complex"/>
    <property type="evidence" value="ECO:0007669"/>
    <property type="project" value="TreeGrafter"/>
</dbReference>
<evidence type="ECO:0000313" key="2">
    <source>
        <dbReference type="EMBL" id="GAU38931.1"/>
    </source>
</evidence>
<dbReference type="SUPFAM" id="SSF81383">
    <property type="entry name" value="F-box domain"/>
    <property type="match status" value="1"/>
</dbReference>
<accession>A0A2Z6N5B0</accession>
<reference evidence="3" key="1">
    <citation type="journal article" date="2017" name="Front. Plant Sci.">
        <title>Climate Clever Clovers: New Paradigm to Reduce the Environmental Footprint of Ruminants by Breeding Low Methanogenic Forages Utilizing Haplotype Variation.</title>
        <authorList>
            <person name="Kaur P."/>
            <person name="Appels R."/>
            <person name="Bayer P.E."/>
            <person name="Keeble-Gagnere G."/>
            <person name="Wang J."/>
            <person name="Hirakawa H."/>
            <person name="Shirasawa K."/>
            <person name="Vercoe P."/>
            <person name="Stefanova K."/>
            <person name="Durmic Z."/>
            <person name="Nichols P."/>
            <person name="Revell C."/>
            <person name="Isobe S.N."/>
            <person name="Edwards D."/>
            <person name="Erskine W."/>
        </authorList>
    </citation>
    <scope>NUCLEOTIDE SEQUENCE [LARGE SCALE GENOMIC DNA]</scope>
    <source>
        <strain evidence="3">cv. Daliak</strain>
    </source>
</reference>
<keyword evidence="3" id="KW-1185">Reference proteome</keyword>
<dbReference type="AlphaFoldDB" id="A0A2Z6N5B0"/>
<dbReference type="PANTHER" id="PTHR47712">
    <property type="entry name" value="OS09G0555300 PROTEIN"/>
    <property type="match status" value="1"/>
</dbReference>
<dbReference type="InterPro" id="IPR015915">
    <property type="entry name" value="Kelch-typ_b-propeller"/>
</dbReference>
<dbReference type="InterPro" id="IPR001810">
    <property type="entry name" value="F-box_dom"/>
</dbReference>
<dbReference type="PANTHER" id="PTHR47712:SF1">
    <property type="entry name" value="OS09G0555300 PROTEIN"/>
    <property type="match status" value="1"/>
</dbReference>
<dbReference type="OrthoDB" id="7956040at2759"/>
<protein>
    <recommendedName>
        <fullName evidence="1">F-box domain-containing protein</fullName>
    </recommendedName>
</protein>
<gene>
    <name evidence="2" type="ORF">TSUD_119970</name>
</gene>
<organism evidence="2 3">
    <name type="scientific">Trifolium subterraneum</name>
    <name type="common">Subterranean clover</name>
    <dbReference type="NCBI Taxonomy" id="3900"/>
    <lineage>
        <taxon>Eukaryota</taxon>
        <taxon>Viridiplantae</taxon>
        <taxon>Streptophyta</taxon>
        <taxon>Embryophyta</taxon>
        <taxon>Tracheophyta</taxon>
        <taxon>Spermatophyta</taxon>
        <taxon>Magnoliopsida</taxon>
        <taxon>eudicotyledons</taxon>
        <taxon>Gunneridae</taxon>
        <taxon>Pentapetalae</taxon>
        <taxon>rosids</taxon>
        <taxon>fabids</taxon>
        <taxon>Fabales</taxon>
        <taxon>Fabaceae</taxon>
        <taxon>Papilionoideae</taxon>
        <taxon>50 kb inversion clade</taxon>
        <taxon>NPAAA clade</taxon>
        <taxon>Hologalegina</taxon>
        <taxon>IRL clade</taxon>
        <taxon>Trifolieae</taxon>
        <taxon>Trifolium</taxon>
    </lineage>
</organism>
<name>A0A2Z6N5B0_TRISU</name>
<dbReference type="Pfam" id="PF01344">
    <property type="entry name" value="Kelch_1"/>
    <property type="match status" value="1"/>
</dbReference>
<dbReference type="InterPro" id="IPR036047">
    <property type="entry name" value="F-box-like_dom_sf"/>
</dbReference>
<evidence type="ECO:0000259" key="1">
    <source>
        <dbReference type="Pfam" id="PF00646"/>
    </source>
</evidence>
<feature type="domain" description="F-box" evidence="1">
    <location>
        <begin position="2"/>
        <end position="30"/>
    </location>
</feature>
<dbReference type="SUPFAM" id="SSF117281">
    <property type="entry name" value="Kelch motif"/>
    <property type="match status" value="1"/>
</dbReference>
<dbReference type="InterPro" id="IPR006652">
    <property type="entry name" value="Kelch_1"/>
</dbReference>
<evidence type="ECO:0000313" key="3">
    <source>
        <dbReference type="Proteomes" id="UP000242715"/>
    </source>
</evidence>